<keyword evidence="2" id="KW-0812">Transmembrane</keyword>
<dbReference type="PANTHER" id="PTHR34385">
    <property type="entry name" value="D-ALANYL-D-ALANINE CARBOXYPEPTIDASE"/>
    <property type="match status" value="1"/>
</dbReference>
<keyword evidence="2" id="KW-0472">Membrane</keyword>
<comment type="caution">
    <text evidence="4">The sequence shown here is derived from an EMBL/GenBank/DDBJ whole genome shotgun (WGS) entry which is preliminary data.</text>
</comment>
<dbReference type="RefSeq" id="WP_121485165.1">
    <property type="nucleotide sequence ID" value="NZ_QQXL01000004.1"/>
</dbReference>
<evidence type="ECO:0000313" key="4">
    <source>
        <dbReference type="EMBL" id="RKW70515.1"/>
    </source>
</evidence>
<keyword evidence="2" id="KW-1133">Transmembrane helix</keyword>
<gene>
    <name evidence="4" type="ORF">DWQ67_08575</name>
</gene>
<proteinExistence type="predicted"/>
<dbReference type="InterPro" id="IPR003709">
    <property type="entry name" value="VanY-like_core_dom"/>
</dbReference>
<accession>A0A496PJ42</accession>
<evidence type="ECO:0000259" key="3">
    <source>
        <dbReference type="Pfam" id="PF02557"/>
    </source>
</evidence>
<evidence type="ECO:0000256" key="2">
    <source>
        <dbReference type="SAM" id="Phobius"/>
    </source>
</evidence>
<dbReference type="AlphaFoldDB" id="A0A496PJ42"/>
<feature type="compositionally biased region" description="Polar residues" evidence="1">
    <location>
        <begin position="48"/>
        <end position="59"/>
    </location>
</feature>
<reference evidence="4 5" key="1">
    <citation type="submission" date="2018-07" db="EMBL/GenBank/DDBJ databases">
        <title>Arthrobacter sp. nov., isolated from raw cow's milk with high bacterial count.</title>
        <authorList>
            <person name="Hahne J."/>
            <person name="Isele D."/>
            <person name="Lipski A."/>
        </authorList>
    </citation>
    <scope>NUCLEOTIDE SEQUENCE [LARGE SCALE GENOMIC DNA]</scope>
    <source>
        <strain evidence="4 5">JZ R-183</strain>
    </source>
</reference>
<sequence>MPPIEGTTSQADKRRQRMGAIVVLILALVATIFVAQRIMATPADEATASATKGTTNSAGLATPSALKDPSQLRDTRVDPSNSEHPAVKYMNPALLKAIKEAKAAAKEDGVDDFWLTSGWRTADYQQELLDQAIRKRGSEAAAKKWVRTPENSEHVHGAAADVGPTAAAYWMDRNASDFGLCRTYANEVWHYELKDPKAQSCPAMKENAAG</sequence>
<dbReference type="GO" id="GO:0008233">
    <property type="term" value="F:peptidase activity"/>
    <property type="evidence" value="ECO:0007669"/>
    <property type="project" value="InterPro"/>
</dbReference>
<dbReference type="GO" id="GO:0006508">
    <property type="term" value="P:proteolysis"/>
    <property type="evidence" value="ECO:0007669"/>
    <property type="project" value="InterPro"/>
</dbReference>
<organism evidence="4 5">
    <name type="scientific">Galactobacter caseinivorans</name>
    <dbReference type="NCBI Taxonomy" id="2676123"/>
    <lineage>
        <taxon>Bacteria</taxon>
        <taxon>Bacillati</taxon>
        <taxon>Actinomycetota</taxon>
        <taxon>Actinomycetes</taxon>
        <taxon>Micrococcales</taxon>
        <taxon>Micrococcaceae</taxon>
        <taxon>Galactobacter</taxon>
    </lineage>
</organism>
<name>A0A496PJ42_9MICC</name>
<dbReference type="PANTHER" id="PTHR34385:SF1">
    <property type="entry name" value="PEPTIDOGLYCAN L-ALANYL-D-GLUTAMATE ENDOPEPTIDASE CWLK"/>
    <property type="match status" value="1"/>
</dbReference>
<dbReference type="InterPro" id="IPR052179">
    <property type="entry name" value="DD-CPase-like"/>
</dbReference>
<protein>
    <submittedName>
        <fullName evidence="4">Peptidase M15</fullName>
    </submittedName>
</protein>
<dbReference type="Gene3D" id="3.30.1380.10">
    <property type="match status" value="1"/>
</dbReference>
<feature type="transmembrane region" description="Helical" evidence="2">
    <location>
        <begin position="20"/>
        <end position="39"/>
    </location>
</feature>
<feature type="region of interest" description="Disordered" evidence="1">
    <location>
        <begin position="44"/>
        <end position="85"/>
    </location>
</feature>
<keyword evidence="5" id="KW-1185">Reference proteome</keyword>
<dbReference type="Pfam" id="PF02557">
    <property type="entry name" value="VanY"/>
    <property type="match status" value="1"/>
</dbReference>
<feature type="domain" description="D-alanyl-D-alanine carboxypeptidase-like core" evidence="3">
    <location>
        <begin position="89"/>
        <end position="186"/>
    </location>
</feature>
<evidence type="ECO:0000256" key="1">
    <source>
        <dbReference type="SAM" id="MobiDB-lite"/>
    </source>
</evidence>
<dbReference type="SUPFAM" id="SSF55166">
    <property type="entry name" value="Hedgehog/DD-peptidase"/>
    <property type="match status" value="1"/>
</dbReference>
<dbReference type="EMBL" id="QQXL01000004">
    <property type="protein sequence ID" value="RKW70515.1"/>
    <property type="molecule type" value="Genomic_DNA"/>
</dbReference>
<evidence type="ECO:0000313" key="5">
    <source>
        <dbReference type="Proteomes" id="UP000273119"/>
    </source>
</evidence>
<dbReference type="InterPro" id="IPR009045">
    <property type="entry name" value="Zn_M74/Hedgehog-like"/>
</dbReference>
<dbReference type="Proteomes" id="UP000273119">
    <property type="component" value="Unassembled WGS sequence"/>
</dbReference>